<reference evidence="15" key="1">
    <citation type="journal article" date="2014" name="Genome Biol. Evol.">
        <title>Pangenome evidence for extensive interdomain horizontal transfer affecting lineage core and shell genes in uncultured planktonic thaumarchaeota and euryarchaeota.</title>
        <authorList>
            <person name="Deschamps P."/>
            <person name="Zivanovic Y."/>
            <person name="Moreira D."/>
            <person name="Rodriguez-Valera F."/>
            <person name="Lopez-Garcia P."/>
        </authorList>
    </citation>
    <scope>NUCLEOTIDE SEQUENCE</scope>
</reference>
<dbReference type="AlphaFoldDB" id="A0A075FQ37"/>
<dbReference type="GO" id="GO:0003910">
    <property type="term" value="F:DNA ligase (ATP) activity"/>
    <property type="evidence" value="ECO:0007669"/>
    <property type="project" value="UniProtKB-EC"/>
</dbReference>
<evidence type="ECO:0000256" key="12">
    <source>
        <dbReference type="ARBA" id="ARBA00023306"/>
    </source>
</evidence>
<dbReference type="InterPro" id="IPR050191">
    <property type="entry name" value="ATP-dep_DNA_ligase"/>
</dbReference>
<dbReference type="CDD" id="cd07901">
    <property type="entry name" value="Adenylation_DNA_ligase_Arch_LigB"/>
    <property type="match status" value="1"/>
</dbReference>
<feature type="domain" description="ATP-dependent DNA ligase family profile" evidence="14">
    <location>
        <begin position="128"/>
        <end position="261"/>
    </location>
</feature>
<evidence type="ECO:0000313" key="15">
    <source>
        <dbReference type="EMBL" id="AIE93338.1"/>
    </source>
</evidence>
<dbReference type="Gene3D" id="2.40.50.140">
    <property type="entry name" value="Nucleic acid-binding proteins"/>
    <property type="match status" value="1"/>
</dbReference>
<dbReference type="Gene3D" id="3.30.470.30">
    <property type="entry name" value="DNA ligase/mRNA capping enzyme"/>
    <property type="match status" value="1"/>
</dbReference>
<organism evidence="15">
    <name type="scientific">uncultured marine thaumarchaeote AD1000_33_G09</name>
    <dbReference type="NCBI Taxonomy" id="1455909"/>
    <lineage>
        <taxon>Archaea</taxon>
        <taxon>Nitrososphaerota</taxon>
        <taxon>environmental samples</taxon>
    </lineage>
</organism>
<keyword evidence="8" id="KW-0067">ATP-binding</keyword>
<dbReference type="EMBL" id="KF900391">
    <property type="protein sequence ID" value="AIE93338.1"/>
    <property type="molecule type" value="Genomic_DNA"/>
</dbReference>
<evidence type="ECO:0000256" key="9">
    <source>
        <dbReference type="ARBA" id="ARBA00022842"/>
    </source>
</evidence>
<evidence type="ECO:0000256" key="7">
    <source>
        <dbReference type="ARBA" id="ARBA00022763"/>
    </source>
</evidence>
<evidence type="ECO:0000256" key="5">
    <source>
        <dbReference type="ARBA" id="ARBA00022723"/>
    </source>
</evidence>
<dbReference type="FunFam" id="3.30.470.30:FF:000012">
    <property type="entry name" value="Probable DNA ligase"/>
    <property type="match status" value="1"/>
</dbReference>
<evidence type="ECO:0000256" key="1">
    <source>
        <dbReference type="ARBA" id="ARBA00007572"/>
    </source>
</evidence>
<dbReference type="InterPro" id="IPR012340">
    <property type="entry name" value="NA-bd_OB-fold"/>
</dbReference>
<dbReference type="Pfam" id="PF01068">
    <property type="entry name" value="DNA_ligase_A_M"/>
    <property type="match status" value="1"/>
</dbReference>
<evidence type="ECO:0000256" key="6">
    <source>
        <dbReference type="ARBA" id="ARBA00022741"/>
    </source>
</evidence>
<keyword evidence="6" id="KW-0547">Nucleotide-binding</keyword>
<dbReference type="SUPFAM" id="SSF50249">
    <property type="entry name" value="Nucleic acid-binding proteins"/>
    <property type="match status" value="1"/>
</dbReference>
<dbReference type="InterPro" id="IPR012309">
    <property type="entry name" value="DNA_ligase_ATP-dep_C"/>
</dbReference>
<dbReference type="GO" id="GO:0006281">
    <property type="term" value="P:DNA repair"/>
    <property type="evidence" value="ECO:0007669"/>
    <property type="project" value="UniProtKB-KW"/>
</dbReference>
<gene>
    <name evidence="15" type="primary">LIG1</name>
</gene>
<dbReference type="GO" id="GO:0046872">
    <property type="term" value="F:metal ion binding"/>
    <property type="evidence" value="ECO:0007669"/>
    <property type="project" value="UniProtKB-KW"/>
</dbReference>
<comment type="similarity">
    <text evidence="1 13">Belongs to the ATP-dependent DNA ligase family.</text>
</comment>
<dbReference type="PANTHER" id="PTHR45674:SF4">
    <property type="entry name" value="DNA LIGASE 1"/>
    <property type="match status" value="1"/>
</dbReference>
<dbReference type="Pfam" id="PF04679">
    <property type="entry name" value="DNA_ligase_A_C"/>
    <property type="match status" value="1"/>
</dbReference>
<dbReference type="SUPFAM" id="SSF56091">
    <property type="entry name" value="DNA ligase/mRNA capping enzyme, catalytic domain"/>
    <property type="match status" value="1"/>
</dbReference>
<keyword evidence="5" id="KW-0479">Metal-binding</keyword>
<sequence length="322" mass="37147">MAKVVAEKGLKGLEEINIVVGTPIRPMLAERLSSSQEIIDKVGGKMSLEYKLDGERLQIHVKKKQVNIFSRKLENITNHYPDVSSIMSEINIENIIVEAEAVAINKENGSYLPFQELMHRRRKHKIEEAVKNYPISINLFDIIFFDNEDLTDSSYERRRKILNSIVKKNKKLDIVKNKIIQSAEEIDNFLEQSIEEGCEGLVIKDLQGTYRAGAREYLWIKLKREYKSEMSDTLDLVVIGAIYGKGKRVNRYGALLLAAYDKEEDMFRSFCKVGTGFSDEQLKIIYEKLQKCIIKDKHAMVDSKNGSRCMVQTKHSIRNHWI</sequence>
<protein>
    <submittedName>
        <fullName evidence="15">DNA ligase I, ATP-dependent Dnl1 (LIG1)</fullName>
        <ecNumber evidence="15">6.5.1.1</ecNumber>
    </submittedName>
</protein>
<evidence type="ECO:0000256" key="11">
    <source>
        <dbReference type="ARBA" id="ARBA00023204"/>
    </source>
</evidence>
<evidence type="ECO:0000256" key="4">
    <source>
        <dbReference type="ARBA" id="ARBA00022705"/>
    </source>
</evidence>
<dbReference type="PANTHER" id="PTHR45674">
    <property type="entry name" value="DNA LIGASE 1/3 FAMILY MEMBER"/>
    <property type="match status" value="1"/>
</dbReference>
<evidence type="ECO:0000256" key="13">
    <source>
        <dbReference type="RuleBase" id="RU004196"/>
    </source>
</evidence>
<keyword evidence="12" id="KW-0131">Cell cycle</keyword>
<keyword evidence="2 15" id="KW-0436">Ligase</keyword>
<dbReference type="NCBIfam" id="TIGR00574">
    <property type="entry name" value="dnl1"/>
    <property type="match status" value="1"/>
</dbReference>
<keyword evidence="10" id="KW-0233">DNA recombination</keyword>
<dbReference type="GO" id="GO:0005524">
    <property type="term" value="F:ATP binding"/>
    <property type="evidence" value="ECO:0007669"/>
    <property type="project" value="UniProtKB-KW"/>
</dbReference>
<evidence type="ECO:0000256" key="8">
    <source>
        <dbReference type="ARBA" id="ARBA00022840"/>
    </source>
</evidence>
<proteinExistence type="inferred from homology"/>
<dbReference type="EC" id="6.5.1.1" evidence="15"/>
<evidence type="ECO:0000256" key="2">
    <source>
        <dbReference type="ARBA" id="ARBA00022598"/>
    </source>
</evidence>
<keyword evidence="11" id="KW-0234">DNA repair</keyword>
<dbReference type="PROSITE" id="PS50160">
    <property type="entry name" value="DNA_LIGASE_A3"/>
    <property type="match status" value="1"/>
</dbReference>
<dbReference type="GO" id="GO:0006273">
    <property type="term" value="P:lagging strand elongation"/>
    <property type="evidence" value="ECO:0007669"/>
    <property type="project" value="TreeGrafter"/>
</dbReference>
<dbReference type="GO" id="GO:0006310">
    <property type="term" value="P:DNA recombination"/>
    <property type="evidence" value="ECO:0007669"/>
    <property type="project" value="UniProtKB-KW"/>
</dbReference>
<dbReference type="InterPro" id="IPR000977">
    <property type="entry name" value="DNA_ligase_ATP-dep"/>
</dbReference>
<evidence type="ECO:0000259" key="14">
    <source>
        <dbReference type="PROSITE" id="PS50160"/>
    </source>
</evidence>
<evidence type="ECO:0000256" key="10">
    <source>
        <dbReference type="ARBA" id="ARBA00023172"/>
    </source>
</evidence>
<accession>A0A075FQ37</accession>
<dbReference type="GO" id="GO:0051301">
    <property type="term" value="P:cell division"/>
    <property type="evidence" value="ECO:0007669"/>
    <property type="project" value="UniProtKB-KW"/>
</dbReference>
<keyword evidence="9" id="KW-0460">Magnesium</keyword>
<dbReference type="InterPro" id="IPR012310">
    <property type="entry name" value="DNA_ligase_ATP-dep_cent"/>
</dbReference>
<keyword evidence="4" id="KW-0235">DNA replication</keyword>
<keyword evidence="7" id="KW-0227">DNA damage</keyword>
<evidence type="ECO:0000256" key="3">
    <source>
        <dbReference type="ARBA" id="ARBA00022618"/>
    </source>
</evidence>
<dbReference type="GO" id="GO:0071897">
    <property type="term" value="P:DNA biosynthetic process"/>
    <property type="evidence" value="ECO:0007669"/>
    <property type="project" value="InterPro"/>
</dbReference>
<name>A0A075FQ37_9ARCH</name>
<keyword evidence="3" id="KW-0132">Cell division</keyword>